<reference evidence="2 3" key="1">
    <citation type="submission" date="2019-04" db="EMBL/GenBank/DDBJ databases">
        <authorList>
            <person name="Feng G."/>
            <person name="Zhang J."/>
            <person name="Zhu H."/>
        </authorList>
    </citation>
    <scope>NUCLEOTIDE SEQUENCE [LARGE SCALE GENOMIC DNA]</scope>
    <source>
        <strain evidence="2 3">JCM 31653</strain>
    </source>
</reference>
<gene>
    <name evidence="2" type="ORF">E5K00_19925</name>
</gene>
<sequence length="90" mass="9985">MSPQTQQSPRRYAQRQNILVIIQYLPEYQTLKNIISLIEAGGRPAGWKSQRRPSLAGKPAPVGRTATSIITADQPEFVAAEQEFFSGVTK</sequence>
<comment type="caution">
    <text evidence="2">The sequence shown here is derived from an EMBL/GenBank/DDBJ whole genome shotgun (WGS) entry which is preliminary data.</text>
</comment>
<evidence type="ECO:0000313" key="3">
    <source>
        <dbReference type="Proteomes" id="UP000297549"/>
    </source>
</evidence>
<accession>A0A4Z0PRK1</accession>
<dbReference type="RefSeq" id="WP_135465079.1">
    <property type="nucleotide sequence ID" value="NZ_SRLC01000003.1"/>
</dbReference>
<evidence type="ECO:0000256" key="1">
    <source>
        <dbReference type="SAM" id="MobiDB-lite"/>
    </source>
</evidence>
<protein>
    <submittedName>
        <fullName evidence="2">Uncharacterized protein</fullName>
    </submittedName>
</protein>
<evidence type="ECO:0000313" key="2">
    <source>
        <dbReference type="EMBL" id="TGE20278.1"/>
    </source>
</evidence>
<dbReference type="EMBL" id="SRLC01000003">
    <property type="protein sequence ID" value="TGE20278.1"/>
    <property type="molecule type" value="Genomic_DNA"/>
</dbReference>
<feature type="region of interest" description="Disordered" evidence="1">
    <location>
        <begin position="44"/>
        <end position="63"/>
    </location>
</feature>
<keyword evidence="3" id="KW-1185">Reference proteome</keyword>
<name>A0A4Z0PRK1_9BACT</name>
<dbReference type="Proteomes" id="UP000297549">
    <property type="component" value="Unassembled WGS sequence"/>
</dbReference>
<dbReference type="AlphaFoldDB" id="A0A4Z0PRK1"/>
<proteinExistence type="predicted"/>
<organism evidence="2 3">
    <name type="scientific">Hymenobacter aquaticus</name>
    <dbReference type="NCBI Taxonomy" id="1867101"/>
    <lineage>
        <taxon>Bacteria</taxon>
        <taxon>Pseudomonadati</taxon>
        <taxon>Bacteroidota</taxon>
        <taxon>Cytophagia</taxon>
        <taxon>Cytophagales</taxon>
        <taxon>Hymenobacteraceae</taxon>
        <taxon>Hymenobacter</taxon>
    </lineage>
</organism>